<keyword evidence="2" id="KW-1185">Reference proteome</keyword>
<name>A0ACB8TUZ5_9APHY</name>
<reference evidence="1" key="1">
    <citation type="journal article" date="2021" name="Environ. Microbiol.">
        <title>Gene family expansions and transcriptome signatures uncover fungal adaptations to wood decay.</title>
        <authorList>
            <person name="Hage H."/>
            <person name="Miyauchi S."/>
            <person name="Viragh M."/>
            <person name="Drula E."/>
            <person name="Min B."/>
            <person name="Chaduli D."/>
            <person name="Navarro D."/>
            <person name="Favel A."/>
            <person name="Norest M."/>
            <person name="Lesage-Meessen L."/>
            <person name="Balint B."/>
            <person name="Merenyi Z."/>
            <person name="de Eugenio L."/>
            <person name="Morin E."/>
            <person name="Martinez A.T."/>
            <person name="Baldrian P."/>
            <person name="Stursova M."/>
            <person name="Martinez M.J."/>
            <person name="Novotny C."/>
            <person name="Magnuson J.K."/>
            <person name="Spatafora J.W."/>
            <person name="Maurice S."/>
            <person name="Pangilinan J."/>
            <person name="Andreopoulos W."/>
            <person name="LaButti K."/>
            <person name="Hundley H."/>
            <person name="Na H."/>
            <person name="Kuo A."/>
            <person name="Barry K."/>
            <person name="Lipzen A."/>
            <person name="Henrissat B."/>
            <person name="Riley R."/>
            <person name="Ahrendt S."/>
            <person name="Nagy L.G."/>
            <person name="Grigoriev I.V."/>
            <person name="Martin F."/>
            <person name="Rosso M.N."/>
        </authorList>
    </citation>
    <scope>NUCLEOTIDE SEQUENCE</scope>
    <source>
        <strain evidence="1">CBS 384.51</strain>
    </source>
</reference>
<evidence type="ECO:0000313" key="1">
    <source>
        <dbReference type="EMBL" id="KAI0085629.1"/>
    </source>
</evidence>
<evidence type="ECO:0000313" key="2">
    <source>
        <dbReference type="Proteomes" id="UP001055072"/>
    </source>
</evidence>
<protein>
    <submittedName>
        <fullName evidence="1">Uncharacterized protein</fullName>
    </submittedName>
</protein>
<sequence>MSFSPGGVLAVLVTVLAPERLRQSTWDILNQSETQDKGGHNIWNSSSSGQPKTNVSARTQHIQRRRARPTHTIKRTEFNDLLCVRAVPVTRGDTGQAEPAGDRAWNRRQYHVITRHNVVRFGQL</sequence>
<dbReference type="EMBL" id="MU274929">
    <property type="protein sequence ID" value="KAI0085629.1"/>
    <property type="molecule type" value="Genomic_DNA"/>
</dbReference>
<proteinExistence type="predicted"/>
<dbReference type="Proteomes" id="UP001055072">
    <property type="component" value="Unassembled WGS sequence"/>
</dbReference>
<gene>
    <name evidence="1" type="ORF">BDY19DRAFT_908852</name>
</gene>
<organism evidence="1 2">
    <name type="scientific">Irpex rosettiformis</name>
    <dbReference type="NCBI Taxonomy" id="378272"/>
    <lineage>
        <taxon>Eukaryota</taxon>
        <taxon>Fungi</taxon>
        <taxon>Dikarya</taxon>
        <taxon>Basidiomycota</taxon>
        <taxon>Agaricomycotina</taxon>
        <taxon>Agaricomycetes</taxon>
        <taxon>Polyporales</taxon>
        <taxon>Irpicaceae</taxon>
        <taxon>Irpex</taxon>
    </lineage>
</organism>
<accession>A0ACB8TUZ5</accession>
<comment type="caution">
    <text evidence="1">The sequence shown here is derived from an EMBL/GenBank/DDBJ whole genome shotgun (WGS) entry which is preliminary data.</text>
</comment>